<feature type="region of interest" description="Disordered" evidence="1">
    <location>
        <begin position="1"/>
        <end position="21"/>
    </location>
</feature>
<feature type="compositionally biased region" description="Low complexity" evidence="1">
    <location>
        <begin position="133"/>
        <end position="158"/>
    </location>
</feature>
<dbReference type="EMBL" id="MCFL01000050">
    <property type="protein sequence ID" value="ORZ32159.1"/>
    <property type="molecule type" value="Genomic_DNA"/>
</dbReference>
<reference evidence="2 3" key="1">
    <citation type="submission" date="2016-07" db="EMBL/GenBank/DDBJ databases">
        <title>Pervasive Adenine N6-methylation of Active Genes in Fungi.</title>
        <authorList>
            <consortium name="DOE Joint Genome Institute"/>
            <person name="Mondo S.J."/>
            <person name="Dannebaum R.O."/>
            <person name="Kuo R.C."/>
            <person name="Labutti K."/>
            <person name="Haridas S."/>
            <person name="Kuo A."/>
            <person name="Salamov A."/>
            <person name="Ahrendt S.R."/>
            <person name="Lipzen A."/>
            <person name="Sullivan W."/>
            <person name="Andreopoulos W.B."/>
            <person name="Clum A."/>
            <person name="Lindquist E."/>
            <person name="Daum C."/>
            <person name="Ramamoorthy G.K."/>
            <person name="Gryganskyi A."/>
            <person name="Culley D."/>
            <person name="Magnuson J.K."/>
            <person name="James T.Y."/>
            <person name="O'Malley M.A."/>
            <person name="Stajich J.E."/>
            <person name="Spatafora J.W."/>
            <person name="Visel A."/>
            <person name="Grigoriev I.V."/>
        </authorList>
    </citation>
    <scope>NUCLEOTIDE SEQUENCE [LARGE SCALE GENOMIC DNA]</scope>
    <source>
        <strain evidence="2 3">PL171</strain>
    </source>
</reference>
<organism evidence="2 3">
    <name type="scientific">Catenaria anguillulae PL171</name>
    <dbReference type="NCBI Taxonomy" id="765915"/>
    <lineage>
        <taxon>Eukaryota</taxon>
        <taxon>Fungi</taxon>
        <taxon>Fungi incertae sedis</taxon>
        <taxon>Blastocladiomycota</taxon>
        <taxon>Blastocladiomycetes</taxon>
        <taxon>Blastocladiales</taxon>
        <taxon>Catenariaceae</taxon>
        <taxon>Catenaria</taxon>
    </lineage>
</organism>
<sequence length="554" mass="56542">MIVPPQEQQPAAVAKVDDPLSSPGVARLASLRIQRTESLDLSTTDLSKLSASPRPPSTREIQQPPAKRHAGSGSSAINVPGGPGWMGDTGAPEQAEVLATSPRSRGLARHVFADFTHVPYGANPIGTTALARAPHSSATTANPSATTAPTSATTTTTARGTKRPASWSLQSTADALLRETLSRPDTGVAEPAPPMGSRREMLDFPLLHMMGGVPHGFGESGFRHSFVGVAPIPPSSSSASETKSTVAGTDSSWTVDANGNPLLGANPSSSSSAATLAGGMLSHISLPSLTNLSMLSQSSSSVAAPAAGTTPMGPAAASVQPTPPLSATSSDIKSPSSFMSFSPNLGGTADSTTPGPGARRGAGNLVRIPSHLSYASSLIASPTLDSFEGAAAVAMASVSGLGMGQQEQGQQQHAQQVQSFSQSQPTMQHSQPPPPSLVQQAPAGPGQPTMLKLQPIVNPDGSTTIRLPPGFVLAPGPPPPQPNGSFSANSMSLAQHQFAPAAVPQFVVLPHPQQQDQPGQAQGQAHDLSSWTQVVPGLTQVGMMTAQNGAYMLR</sequence>
<evidence type="ECO:0000256" key="1">
    <source>
        <dbReference type="SAM" id="MobiDB-lite"/>
    </source>
</evidence>
<feature type="compositionally biased region" description="Low complexity" evidence="1">
    <location>
        <begin position="303"/>
        <end position="317"/>
    </location>
</feature>
<dbReference type="Proteomes" id="UP000193411">
    <property type="component" value="Unassembled WGS sequence"/>
</dbReference>
<proteinExistence type="predicted"/>
<feature type="compositionally biased region" description="Low complexity" evidence="1">
    <location>
        <begin position="39"/>
        <end position="50"/>
    </location>
</feature>
<feature type="region of interest" description="Disordered" evidence="1">
    <location>
        <begin position="39"/>
        <end position="91"/>
    </location>
</feature>
<dbReference type="AlphaFoldDB" id="A0A1Y2HC60"/>
<accession>A0A1Y2HC60</accession>
<protein>
    <submittedName>
        <fullName evidence="2">Uncharacterized protein</fullName>
    </submittedName>
</protein>
<keyword evidence="3" id="KW-1185">Reference proteome</keyword>
<gene>
    <name evidence="2" type="ORF">BCR44DRAFT_1440892</name>
</gene>
<feature type="compositionally biased region" description="Low complexity" evidence="1">
    <location>
        <begin position="404"/>
        <end position="424"/>
    </location>
</feature>
<name>A0A1Y2HC60_9FUNG</name>
<feature type="region of interest" description="Disordered" evidence="1">
    <location>
        <begin position="133"/>
        <end position="199"/>
    </location>
</feature>
<feature type="region of interest" description="Disordered" evidence="1">
    <location>
        <begin position="404"/>
        <end position="470"/>
    </location>
</feature>
<feature type="compositionally biased region" description="Polar residues" evidence="1">
    <location>
        <begin position="325"/>
        <end position="354"/>
    </location>
</feature>
<evidence type="ECO:0000313" key="2">
    <source>
        <dbReference type="EMBL" id="ORZ32159.1"/>
    </source>
</evidence>
<feature type="region of interest" description="Disordered" evidence="1">
    <location>
        <begin position="303"/>
        <end position="363"/>
    </location>
</feature>
<comment type="caution">
    <text evidence="2">The sequence shown here is derived from an EMBL/GenBank/DDBJ whole genome shotgun (WGS) entry which is preliminary data.</text>
</comment>
<evidence type="ECO:0000313" key="3">
    <source>
        <dbReference type="Proteomes" id="UP000193411"/>
    </source>
</evidence>